<gene>
    <name evidence="2" type="ORF">Pro02_43820</name>
</gene>
<evidence type="ECO:0000256" key="1">
    <source>
        <dbReference type="SAM" id="SignalP"/>
    </source>
</evidence>
<sequence length="178" mass="18630">MISLRPLAGLALAAALAAGYAAVPAAAATHTAVPAAASAQESAVSSAETAARPRNGKILYAGISGGRGVLKIKNGTKRDAVVTLVRGKSKAISIYVRARSTASVKTVRSGTYRIFFTSGYRFNVSKGRFASSASYQRFDDKLKFVSTSTTWSIWTLTLNTVPGGNARTRGVDPKDFPA</sequence>
<feature type="signal peptide" evidence="1">
    <location>
        <begin position="1"/>
        <end position="27"/>
    </location>
</feature>
<keyword evidence="3" id="KW-1185">Reference proteome</keyword>
<keyword evidence="1" id="KW-0732">Signal</keyword>
<proteinExistence type="predicted"/>
<dbReference type="EMBL" id="BOOI01000040">
    <property type="protein sequence ID" value="GIH85974.1"/>
    <property type="molecule type" value="Genomic_DNA"/>
</dbReference>
<dbReference type="Proteomes" id="UP000655044">
    <property type="component" value="Unassembled WGS sequence"/>
</dbReference>
<dbReference type="OrthoDB" id="3680722at2"/>
<dbReference type="AlphaFoldDB" id="A0A8J3S6Q0"/>
<protein>
    <submittedName>
        <fullName evidence="2">Uncharacterized protein</fullName>
    </submittedName>
</protein>
<name>A0A8J3S6Q0_PLARO</name>
<accession>A0A8J3S6Q0</accession>
<organism evidence="2 3">
    <name type="scientific">Planobispora rosea</name>
    <dbReference type="NCBI Taxonomy" id="35762"/>
    <lineage>
        <taxon>Bacteria</taxon>
        <taxon>Bacillati</taxon>
        <taxon>Actinomycetota</taxon>
        <taxon>Actinomycetes</taxon>
        <taxon>Streptosporangiales</taxon>
        <taxon>Streptosporangiaceae</taxon>
        <taxon>Planobispora</taxon>
    </lineage>
</organism>
<comment type="caution">
    <text evidence="2">The sequence shown here is derived from an EMBL/GenBank/DDBJ whole genome shotgun (WGS) entry which is preliminary data.</text>
</comment>
<reference evidence="2" key="1">
    <citation type="submission" date="2021-01" db="EMBL/GenBank/DDBJ databases">
        <title>Whole genome shotgun sequence of Planobispora rosea NBRC 15558.</title>
        <authorList>
            <person name="Komaki H."/>
            <person name="Tamura T."/>
        </authorList>
    </citation>
    <scope>NUCLEOTIDE SEQUENCE</scope>
    <source>
        <strain evidence="2">NBRC 15558</strain>
    </source>
</reference>
<evidence type="ECO:0000313" key="2">
    <source>
        <dbReference type="EMBL" id="GIH85974.1"/>
    </source>
</evidence>
<dbReference type="RefSeq" id="WP_068921196.1">
    <property type="nucleotide sequence ID" value="NZ_BMQP01000022.1"/>
</dbReference>
<evidence type="ECO:0000313" key="3">
    <source>
        <dbReference type="Proteomes" id="UP000655044"/>
    </source>
</evidence>
<feature type="chain" id="PRO_5035256570" evidence="1">
    <location>
        <begin position="28"/>
        <end position="178"/>
    </location>
</feature>